<dbReference type="InterPro" id="IPR006450">
    <property type="entry name" value="Phage_HK97_gp6-like"/>
</dbReference>
<dbReference type="InterPro" id="IPR021146">
    <property type="entry name" value="Phage_gp6-like_head-tail"/>
</dbReference>
<dbReference type="AlphaFoldDB" id="A0A743PA81"/>
<dbReference type="EMBL" id="DAAUQX010000127">
    <property type="protein sequence ID" value="HAF2131320.1"/>
    <property type="molecule type" value="Genomic_DNA"/>
</dbReference>
<sequence>MINPSDLLDDVKLHCRVDNDQEDSLLLIYIAAALEACQMHTGKRFDNGLEFTPAIRAGCLMYTGMLYENRETVSDLNLKEVPFAVSSLWSVYRDVGVY</sequence>
<gene>
    <name evidence="1" type="ORF">G9F27_005688</name>
</gene>
<organism evidence="1">
    <name type="scientific">Salmonella enterica</name>
    <name type="common">Salmonella choleraesuis</name>
    <dbReference type="NCBI Taxonomy" id="28901"/>
    <lineage>
        <taxon>Bacteria</taxon>
        <taxon>Pseudomonadati</taxon>
        <taxon>Pseudomonadota</taxon>
        <taxon>Gammaproteobacteria</taxon>
        <taxon>Enterobacterales</taxon>
        <taxon>Enterobacteriaceae</taxon>
        <taxon>Salmonella</taxon>
    </lineage>
</organism>
<reference evidence="1" key="1">
    <citation type="journal article" date="2018" name="Genome Biol.">
        <title>SKESA: strategic k-mer extension for scrupulous assemblies.</title>
        <authorList>
            <person name="Souvorov A."/>
            <person name="Agarwala R."/>
            <person name="Lipman D.J."/>
        </authorList>
    </citation>
    <scope>NUCLEOTIDE SEQUENCE</scope>
    <source>
        <strain evidence="1">MA.CK_00/00001968</strain>
    </source>
</reference>
<name>A0A743PA81_SALER</name>
<dbReference type="Pfam" id="PF05135">
    <property type="entry name" value="Phage_connect_1"/>
    <property type="match status" value="1"/>
</dbReference>
<proteinExistence type="predicted"/>
<accession>A0A743PA81</accession>
<comment type="caution">
    <text evidence="1">The sequence shown here is derived from an EMBL/GenBank/DDBJ whole genome shotgun (WGS) entry which is preliminary data.</text>
</comment>
<dbReference type="NCBIfam" id="TIGR01560">
    <property type="entry name" value="put_DNA_pack"/>
    <property type="match status" value="1"/>
</dbReference>
<protein>
    <submittedName>
        <fullName evidence="1">Phage gp6-like head-tail connector protein</fullName>
    </submittedName>
</protein>
<dbReference type="Gene3D" id="1.10.3230.30">
    <property type="entry name" value="Phage gp6-like head-tail connector protein"/>
    <property type="match status" value="1"/>
</dbReference>
<reference evidence="1" key="2">
    <citation type="submission" date="2020-02" db="EMBL/GenBank/DDBJ databases">
        <authorList>
            <consortium name="NCBI Pathogen Detection Project"/>
        </authorList>
    </citation>
    <scope>NUCLEOTIDE SEQUENCE</scope>
    <source>
        <strain evidence="1">MA.CK_00/00001968</strain>
    </source>
</reference>
<evidence type="ECO:0000313" key="1">
    <source>
        <dbReference type="EMBL" id="HAF2131320.1"/>
    </source>
</evidence>
<dbReference type="CDD" id="cd08054">
    <property type="entry name" value="gp6"/>
    <property type="match status" value="1"/>
</dbReference>